<proteinExistence type="predicted"/>
<dbReference type="Proteomes" id="UP001228905">
    <property type="component" value="Unassembled WGS sequence"/>
</dbReference>
<sequence>MSVGLVLAAHLAALPQFDRANLKPCAPTDKVFSESGLTAEALMATPDVALAQVSWVDRYSHQDGPVALVYFGQGGFRVKLVQVLAGNAKRPPVNMTFYEFADDSGSASSDKPAIGDVYFFQTGDSYWRRGGTLLCLPQKAPAAP</sequence>
<dbReference type="RefSeq" id="WP_307350251.1">
    <property type="nucleotide sequence ID" value="NZ_JAUSVS010000005.1"/>
</dbReference>
<name>A0ABU0ISX8_9CAUL</name>
<evidence type="ECO:0000313" key="1">
    <source>
        <dbReference type="EMBL" id="MDQ0465117.1"/>
    </source>
</evidence>
<dbReference type="EMBL" id="JAUSVS010000005">
    <property type="protein sequence ID" value="MDQ0465117.1"/>
    <property type="molecule type" value="Genomic_DNA"/>
</dbReference>
<keyword evidence="2" id="KW-1185">Reference proteome</keyword>
<evidence type="ECO:0000313" key="2">
    <source>
        <dbReference type="Proteomes" id="UP001228905"/>
    </source>
</evidence>
<organism evidence="1 2">
    <name type="scientific">Caulobacter ginsengisoli</name>
    <dbReference type="NCBI Taxonomy" id="400775"/>
    <lineage>
        <taxon>Bacteria</taxon>
        <taxon>Pseudomonadati</taxon>
        <taxon>Pseudomonadota</taxon>
        <taxon>Alphaproteobacteria</taxon>
        <taxon>Caulobacterales</taxon>
        <taxon>Caulobacteraceae</taxon>
        <taxon>Caulobacter</taxon>
    </lineage>
</organism>
<accession>A0ABU0ISX8</accession>
<protein>
    <submittedName>
        <fullName evidence="1">Uncharacterized protein</fullName>
    </submittedName>
</protein>
<reference evidence="1 2" key="1">
    <citation type="submission" date="2023-07" db="EMBL/GenBank/DDBJ databases">
        <title>Genomic Encyclopedia of Type Strains, Phase IV (KMG-IV): sequencing the most valuable type-strain genomes for metagenomic binning, comparative biology and taxonomic classification.</title>
        <authorList>
            <person name="Goeker M."/>
        </authorList>
    </citation>
    <scope>NUCLEOTIDE SEQUENCE [LARGE SCALE GENOMIC DNA]</scope>
    <source>
        <strain evidence="1 2">DSM 18695</strain>
    </source>
</reference>
<comment type="caution">
    <text evidence="1">The sequence shown here is derived from an EMBL/GenBank/DDBJ whole genome shotgun (WGS) entry which is preliminary data.</text>
</comment>
<gene>
    <name evidence="1" type="ORF">QO010_002901</name>
</gene>